<evidence type="ECO:0000256" key="10">
    <source>
        <dbReference type="PROSITE-ProRule" id="PRU00282"/>
    </source>
</evidence>
<reference evidence="12" key="1">
    <citation type="submission" date="2019-09" db="EMBL/GenBank/DDBJ databases">
        <title>The Mitochondrial Proteome of the Jakobid, Andalucia godoyi, a Protist With the Most Gene-Rich and Bacteria-Like Mitochondrial Genome.</title>
        <authorList>
            <person name="Gray M.W."/>
            <person name="Burger G."/>
            <person name="Derelle R."/>
            <person name="Klimes V."/>
            <person name="Leger M."/>
            <person name="Sarrasin M."/>
            <person name="Vlcek C."/>
            <person name="Roger A.J."/>
            <person name="Elias M."/>
            <person name="Lang B.F."/>
        </authorList>
    </citation>
    <scope>NUCLEOTIDE SEQUENCE</scope>
    <source>
        <strain evidence="12">And28</strain>
    </source>
</reference>
<comment type="caution">
    <text evidence="12">The sequence shown here is derived from an EMBL/GenBank/DDBJ whole genome shotgun (WGS) entry which is preliminary data.</text>
</comment>
<dbReference type="GO" id="GO:1990547">
    <property type="term" value="P:mitochondrial phosphate ion transmembrane transport"/>
    <property type="evidence" value="ECO:0007669"/>
    <property type="project" value="InterPro"/>
</dbReference>
<evidence type="ECO:0000256" key="3">
    <source>
        <dbReference type="ARBA" id="ARBA00022448"/>
    </source>
</evidence>
<keyword evidence="13" id="KW-1185">Reference proteome</keyword>
<feature type="repeat" description="Solcar" evidence="10">
    <location>
        <begin position="237"/>
        <end position="320"/>
    </location>
</feature>
<dbReference type="PRINTS" id="PR00926">
    <property type="entry name" value="MITOCARRIER"/>
</dbReference>
<sequence length="332" mass="34946">MIVPSTPILSLFKAPTLYAADASAAGAAAGAKKEAPSGVGLYLRYALGGALCCSITHAAVVPVDVVKTRLQLFPGKYKGMIDGFKRIPAEEGAMTLLTGLGPTAVGYAAQGAFKFGFYEAFKAMFINMVGWNTAVDYRTSIFLASSAMAETIADLALCPMEATRIRMVSDPTFAKGLADGVGKIVANEGVVALYKGLPPILLKQVPYTMAKFVVFERAVEAIYKTLNKDKNSYTKAQQVSVSLGGGLISGAVAAVISHPADTILTKVNKVKTDGGVMDALKIVVKETPFSALWLGLGARILMVAGLTCLQFGIYDSVKVMFGIPPAQPMTKK</sequence>
<evidence type="ECO:0000313" key="13">
    <source>
        <dbReference type="Proteomes" id="UP000799049"/>
    </source>
</evidence>
<evidence type="ECO:0000313" key="12">
    <source>
        <dbReference type="EMBL" id="KAF0852265.1"/>
    </source>
</evidence>
<dbReference type="GO" id="GO:0005743">
    <property type="term" value="C:mitochondrial inner membrane"/>
    <property type="evidence" value="ECO:0007669"/>
    <property type="project" value="UniProtKB-SubCell"/>
</dbReference>
<dbReference type="EMBL" id="VRVR01000049">
    <property type="protein sequence ID" value="KAF0852265.1"/>
    <property type="molecule type" value="Genomic_DNA"/>
</dbReference>
<keyword evidence="3 11" id="KW-0813">Transport</keyword>
<proteinExistence type="inferred from homology"/>
<evidence type="ECO:0000256" key="6">
    <source>
        <dbReference type="ARBA" id="ARBA00022792"/>
    </source>
</evidence>
<keyword evidence="8" id="KW-0496">Mitochondrion</keyword>
<dbReference type="InterPro" id="IPR018108">
    <property type="entry name" value="MCP_transmembrane"/>
</dbReference>
<dbReference type="OrthoDB" id="427452at2759"/>
<name>A0A8K0AI15_ANDGO</name>
<dbReference type="Gene3D" id="1.50.40.10">
    <property type="entry name" value="Mitochondrial carrier domain"/>
    <property type="match status" value="1"/>
</dbReference>
<dbReference type="InterPro" id="IPR044677">
    <property type="entry name" value="SLC25A3/Pic2/Mir1-like"/>
</dbReference>
<keyword evidence="5" id="KW-0677">Repeat</keyword>
<feature type="repeat" description="Solcar" evidence="10">
    <location>
        <begin position="40"/>
        <end position="124"/>
    </location>
</feature>
<keyword evidence="6" id="KW-0999">Mitochondrion inner membrane</keyword>
<organism evidence="12 13">
    <name type="scientific">Andalucia godoyi</name>
    <name type="common">Flagellate</name>
    <dbReference type="NCBI Taxonomy" id="505711"/>
    <lineage>
        <taxon>Eukaryota</taxon>
        <taxon>Discoba</taxon>
        <taxon>Jakobida</taxon>
        <taxon>Andalucina</taxon>
        <taxon>Andaluciidae</taxon>
        <taxon>Andalucia</taxon>
    </lineage>
</organism>
<evidence type="ECO:0000256" key="7">
    <source>
        <dbReference type="ARBA" id="ARBA00022989"/>
    </source>
</evidence>
<dbReference type="PANTHER" id="PTHR45671">
    <property type="entry name" value="SOLUTE CARRIER FAMILY 25 (MITOCHONDRIAL CARRIER PHOSPHATE CARRIER), MEMBER 3, LIKE-RELATED-RELATED"/>
    <property type="match status" value="1"/>
</dbReference>
<gene>
    <name evidence="12" type="ORF">ANDGO_00779</name>
</gene>
<evidence type="ECO:0000256" key="4">
    <source>
        <dbReference type="ARBA" id="ARBA00022692"/>
    </source>
</evidence>
<dbReference type="Pfam" id="PF00153">
    <property type="entry name" value="Mito_carr"/>
    <property type="match status" value="3"/>
</dbReference>
<evidence type="ECO:0000256" key="1">
    <source>
        <dbReference type="ARBA" id="ARBA00004448"/>
    </source>
</evidence>
<dbReference type="InterPro" id="IPR023395">
    <property type="entry name" value="MCP_dom_sf"/>
</dbReference>
<accession>A0A8K0AI15</accession>
<evidence type="ECO:0000256" key="2">
    <source>
        <dbReference type="ARBA" id="ARBA00006375"/>
    </source>
</evidence>
<evidence type="ECO:0000256" key="9">
    <source>
        <dbReference type="ARBA" id="ARBA00023136"/>
    </source>
</evidence>
<feature type="repeat" description="Solcar" evidence="10">
    <location>
        <begin position="137"/>
        <end position="221"/>
    </location>
</feature>
<dbReference type="PROSITE" id="PS50920">
    <property type="entry name" value="SOLCAR"/>
    <property type="match status" value="3"/>
</dbReference>
<dbReference type="AlphaFoldDB" id="A0A8K0AI15"/>
<dbReference type="InterPro" id="IPR002067">
    <property type="entry name" value="MCP"/>
</dbReference>
<keyword evidence="7" id="KW-1133">Transmembrane helix</keyword>
<evidence type="ECO:0000256" key="8">
    <source>
        <dbReference type="ARBA" id="ARBA00023128"/>
    </source>
</evidence>
<evidence type="ECO:0000256" key="11">
    <source>
        <dbReference type="RuleBase" id="RU000488"/>
    </source>
</evidence>
<dbReference type="SUPFAM" id="SSF103506">
    <property type="entry name" value="Mitochondrial carrier"/>
    <property type="match status" value="1"/>
</dbReference>
<dbReference type="PANTHER" id="PTHR45671:SF12">
    <property type="entry name" value="MITOCHONDRIAL PHOSPHATE CARRIER PROTEIN"/>
    <property type="match status" value="1"/>
</dbReference>
<comment type="similarity">
    <text evidence="2 11">Belongs to the mitochondrial carrier (TC 2.A.29) family.</text>
</comment>
<dbReference type="Proteomes" id="UP000799049">
    <property type="component" value="Unassembled WGS sequence"/>
</dbReference>
<keyword evidence="9 10" id="KW-0472">Membrane</keyword>
<dbReference type="GO" id="GO:0005315">
    <property type="term" value="F:phosphate transmembrane transporter activity"/>
    <property type="evidence" value="ECO:0007669"/>
    <property type="project" value="InterPro"/>
</dbReference>
<evidence type="ECO:0000256" key="5">
    <source>
        <dbReference type="ARBA" id="ARBA00022737"/>
    </source>
</evidence>
<comment type="subcellular location">
    <subcellularLocation>
        <location evidence="1">Mitochondrion inner membrane</location>
        <topology evidence="1">Multi-pass membrane protein</topology>
    </subcellularLocation>
</comment>
<protein>
    <submittedName>
        <fullName evidence="12">Mitochondrial solute carrier family 25 (Mitochondrial phosphate transporter) member 3</fullName>
    </submittedName>
</protein>
<keyword evidence="4 10" id="KW-0812">Transmembrane</keyword>